<feature type="compositionally biased region" description="Basic and acidic residues" evidence="1">
    <location>
        <begin position="23"/>
        <end position="38"/>
    </location>
</feature>
<evidence type="ECO:0000256" key="1">
    <source>
        <dbReference type="SAM" id="MobiDB-lite"/>
    </source>
</evidence>
<dbReference type="AlphaFoldDB" id="A0A834U2Y6"/>
<proteinExistence type="predicted"/>
<reference evidence="2" key="1">
    <citation type="submission" date="2020-09" db="EMBL/GenBank/DDBJ databases">
        <title>Genome-Enabled Discovery of Anthraquinone Biosynthesis in Senna tora.</title>
        <authorList>
            <person name="Kang S.-H."/>
            <person name="Pandey R.P."/>
            <person name="Lee C.-M."/>
            <person name="Sim J.-S."/>
            <person name="Jeong J.-T."/>
            <person name="Choi B.-S."/>
            <person name="Jung M."/>
            <person name="Ginzburg D."/>
            <person name="Zhao K."/>
            <person name="Won S.Y."/>
            <person name="Oh T.-J."/>
            <person name="Yu Y."/>
            <person name="Kim N.-H."/>
            <person name="Lee O.R."/>
            <person name="Lee T.-H."/>
            <person name="Bashyal P."/>
            <person name="Kim T.-S."/>
            <person name="Lee W.-H."/>
            <person name="Kawkins C."/>
            <person name="Kim C.-K."/>
            <person name="Kim J.S."/>
            <person name="Ahn B.O."/>
            <person name="Rhee S.Y."/>
            <person name="Sohng J.K."/>
        </authorList>
    </citation>
    <scope>NUCLEOTIDE SEQUENCE</scope>
    <source>
        <tissue evidence="2">Leaf</tissue>
    </source>
</reference>
<comment type="caution">
    <text evidence="2">The sequence shown here is derived from an EMBL/GenBank/DDBJ whole genome shotgun (WGS) entry which is preliminary data.</text>
</comment>
<dbReference type="EMBL" id="JAAIUW010000005">
    <property type="protein sequence ID" value="KAF7831715.1"/>
    <property type="molecule type" value="Genomic_DNA"/>
</dbReference>
<protein>
    <submittedName>
        <fullName evidence="2">Uncharacterized protein</fullName>
    </submittedName>
</protein>
<name>A0A834U2Y6_9FABA</name>
<gene>
    <name evidence="2" type="ORF">G2W53_014048</name>
</gene>
<sequence length="45" mass="4868">MEGSAKIDEQPSGPSNVMTADIMDMREETEHRSTDSRGTRSGGGR</sequence>
<accession>A0A834U2Y6</accession>
<feature type="region of interest" description="Disordered" evidence="1">
    <location>
        <begin position="1"/>
        <end position="45"/>
    </location>
</feature>
<organism evidence="2 3">
    <name type="scientific">Senna tora</name>
    <dbReference type="NCBI Taxonomy" id="362788"/>
    <lineage>
        <taxon>Eukaryota</taxon>
        <taxon>Viridiplantae</taxon>
        <taxon>Streptophyta</taxon>
        <taxon>Embryophyta</taxon>
        <taxon>Tracheophyta</taxon>
        <taxon>Spermatophyta</taxon>
        <taxon>Magnoliopsida</taxon>
        <taxon>eudicotyledons</taxon>
        <taxon>Gunneridae</taxon>
        <taxon>Pentapetalae</taxon>
        <taxon>rosids</taxon>
        <taxon>fabids</taxon>
        <taxon>Fabales</taxon>
        <taxon>Fabaceae</taxon>
        <taxon>Caesalpinioideae</taxon>
        <taxon>Cassia clade</taxon>
        <taxon>Senna</taxon>
    </lineage>
</organism>
<evidence type="ECO:0000313" key="2">
    <source>
        <dbReference type="EMBL" id="KAF7831715.1"/>
    </source>
</evidence>
<keyword evidence="3" id="KW-1185">Reference proteome</keyword>
<dbReference type="Proteomes" id="UP000634136">
    <property type="component" value="Unassembled WGS sequence"/>
</dbReference>
<evidence type="ECO:0000313" key="3">
    <source>
        <dbReference type="Proteomes" id="UP000634136"/>
    </source>
</evidence>